<dbReference type="GO" id="GO:0003677">
    <property type="term" value="F:DNA binding"/>
    <property type="evidence" value="ECO:0007669"/>
    <property type="project" value="InterPro"/>
</dbReference>
<dbReference type="SMART" id="SM00530">
    <property type="entry name" value="HTH_XRE"/>
    <property type="match status" value="1"/>
</dbReference>
<dbReference type="InterPro" id="IPR010982">
    <property type="entry name" value="Lambda_DNA-bd_dom_sf"/>
</dbReference>
<feature type="domain" description="HTH cro/C1-type" evidence="1">
    <location>
        <begin position="19"/>
        <end position="73"/>
    </location>
</feature>
<dbReference type="STRING" id="489703.SAMN04488038_101294"/>
<dbReference type="Pfam" id="PF01381">
    <property type="entry name" value="HTH_3"/>
    <property type="match status" value="1"/>
</dbReference>
<gene>
    <name evidence="2" type="ORF">SAMN04488038_101294</name>
</gene>
<keyword evidence="3" id="KW-1185">Reference proteome</keyword>
<dbReference type="Proteomes" id="UP000199233">
    <property type="component" value="Unassembled WGS sequence"/>
</dbReference>
<evidence type="ECO:0000313" key="2">
    <source>
        <dbReference type="EMBL" id="SEP72376.1"/>
    </source>
</evidence>
<proteinExistence type="predicted"/>
<reference evidence="2 3" key="1">
    <citation type="submission" date="2016-10" db="EMBL/GenBank/DDBJ databases">
        <authorList>
            <person name="de Groot N.N."/>
        </authorList>
    </citation>
    <scope>NUCLEOTIDE SEQUENCE [LARGE SCALE GENOMIC DNA]</scope>
    <source>
        <strain evidence="2 3">DSM 25927</strain>
    </source>
</reference>
<dbReference type="RefSeq" id="WP_093281011.1">
    <property type="nucleotide sequence ID" value="NZ_FOFS01000001.1"/>
</dbReference>
<evidence type="ECO:0000259" key="1">
    <source>
        <dbReference type="PROSITE" id="PS50943"/>
    </source>
</evidence>
<protein>
    <submittedName>
        <fullName evidence="2">Helix-turn-helix</fullName>
    </submittedName>
</protein>
<organism evidence="2 3">
    <name type="scientific">Solimonas aquatica</name>
    <dbReference type="NCBI Taxonomy" id="489703"/>
    <lineage>
        <taxon>Bacteria</taxon>
        <taxon>Pseudomonadati</taxon>
        <taxon>Pseudomonadota</taxon>
        <taxon>Gammaproteobacteria</taxon>
        <taxon>Nevskiales</taxon>
        <taxon>Nevskiaceae</taxon>
        <taxon>Solimonas</taxon>
    </lineage>
</organism>
<accession>A0A1H9A6K9</accession>
<dbReference type="Gene3D" id="1.10.260.40">
    <property type="entry name" value="lambda repressor-like DNA-binding domains"/>
    <property type="match status" value="1"/>
</dbReference>
<dbReference type="OrthoDB" id="9800901at2"/>
<name>A0A1H9A6K9_9GAMM</name>
<evidence type="ECO:0000313" key="3">
    <source>
        <dbReference type="Proteomes" id="UP000199233"/>
    </source>
</evidence>
<dbReference type="InterPro" id="IPR001387">
    <property type="entry name" value="Cro/C1-type_HTH"/>
</dbReference>
<sequence>MPANVEKRNPLAVAFGKALRAARDKTDLSQEGLGLACGIDRTYVSMLERGERQPTLTTVFALCAELGIHPEQLVAETRQAFRKGTR</sequence>
<dbReference type="SUPFAM" id="SSF47413">
    <property type="entry name" value="lambda repressor-like DNA-binding domains"/>
    <property type="match status" value="1"/>
</dbReference>
<dbReference type="EMBL" id="FOFS01000001">
    <property type="protein sequence ID" value="SEP72376.1"/>
    <property type="molecule type" value="Genomic_DNA"/>
</dbReference>
<dbReference type="PROSITE" id="PS50943">
    <property type="entry name" value="HTH_CROC1"/>
    <property type="match status" value="1"/>
</dbReference>
<dbReference type="AlphaFoldDB" id="A0A1H9A6K9"/>
<dbReference type="CDD" id="cd00093">
    <property type="entry name" value="HTH_XRE"/>
    <property type="match status" value="1"/>
</dbReference>